<dbReference type="HOGENOM" id="CLU_022337_0_0_1"/>
<reference evidence="10" key="1">
    <citation type="journal article" date="2014" name="Proc. Natl. Acad. Sci. U.S.A.">
        <title>Extensive sampling of basidiomycete genomes demonstrates inadequacy of the white-rot/brown-rot paradigm for wood decay fungi.</title>
        <authorList>
            <person name="Riley R."/>
            <person name="Salamov A.A."/>
            <person name="Brown D.W."/>
            <person name="Nagy L.G."/>
            <person name="Floudas D."/>
            <person name="Held B.W."/>
            <person name="Levasseur A."/>
            <person name="Lombard V."/>
            <person name="Morin E."/>
            <person name="Otillar R."/>
            <person name="Lindquist E.A."/>
            <person name="Sun H."/>
            <person name="LaButti K.M."/>
            <person name="Schmutz J."/>
            <person name="Jabbour D."/>
            <person name="Luo H."/>
            <person name="Baker S.E."/>
            <person name="Pisabarro A.G."/>
            <person name="Walton J.D."/>
            <person name="Blanchette R.A."/>
            <person name="Henrissat B."/>
            <person name="Martin F."/>
            <person name="Cullen D."/>
            <person name="Hibbett D.S."/>
            <person name="Grigoriev I.V."/>
        </authorList>
    </citation>
    <scope>NUCLEOTIDE SEQUENCE [LARGE SCALE GENOMIC DNA]</scope>
    <source>
        <strain evidence="10">FD-172 SS1</strain>
    </source>
</reference>
<dbReference type="InterPro" id="IPR036864">
    <property type="entry name" value="Zn2-C6_fun-type_DNA-bd_sf"/>
</dbReference>
<feature type="region of interest" description="Disordered" evidence="7">
    <location>
        <begin position="106"/>
        <end position="125"/>
    </location>
</feature>
<dbReference type="OrthoDB" id="2309723at2759"/>
<dbReference type="GO" id="GO:0006351">
    <property type="term" value="P:DNA-templated transcription"/>
    <property type="evidence" value="ECO:0007669"/>
    <property type="project" value="InterPro"/>
</dbReference>
<keyword evidence="3" id="KW-0805">Transcription regulation</keyword>
<sequence>MPKATRRSRLPESDGSYHLPFAIVDMETAPARIVLPLGTACLTCRRRKRKCDGKRPVCGPCKTKKISNGCKFDRFGQSMEALQTRIDELQDDIRALEVSILPRCSSSRTSSTSVDASSSINKSISSPSYARRHSFRIANPGPLDIPTSLKDPFIGFLKQKDIPTNIRDPLVDIFLRNRWLSFVELNVARFQSSYKLPPNHSESIHPALLDAVCLLGCLYSRTRLQTYERFFYTRVQSSLYECLANADRLFDFIRASALVTTYCYLKGRRIEGHNRASAIARFAMACGLHRIDLYSPNQPSMISPSRLPRDLVDVGDMIYTWWGVFCADRVGAMALDVPGAIPDDEQIVTTPWPLEDYTHEEVLRIPYQGLSSFRLPDAELDSVPDAYRNLYVFRVQSFAMLYRATLLVSSFHRGRDVAAEAHLAINAASRLCKELESYRQRTYLTFNGTRYQGDSGHGVALVFAMTAAYSAWVRLLRTFSDQDIESHQRRLDIARECASLAIEMSQTSPGLCRVAIGLSWSTAYEVLTWDHAQFKLDTPNGDLYAALDVFETYARQYTKKYTPRSTSDKFSIHRVDLVEISGA</sequence>
<keyword evidence="4" id="KW-0804">Transcription</keyword>
<dbReference type="PROSITE" id="PS00463">
    <property type="entry name" value="ZN2_CY6_FUNGAL_1"/>
    <property type="match status" value="1"/>
</dbReference>
<evidence type="ECO:0000256" key="5">
    <source>
        <dbReference type="ARBA" id="ARBA00023242"/>
    </source>
</evidence>
<proteinExistence type="predicted"/>
<evidence type="ECO:0000313" key="10">
    <source>
        <dbReference type="Proteomes" id="UP000027195"/>
    </source>
</evidence>
<evidence type="ECO:0000256" key="3">
    <source>
        <dbReference type="ARBA" id="ARBA00023015"/>
    </source>
</evidence>
<evidence type="ECO:0000256" key="6">
    <source>
        <dbReference type="SAM" id="Coils"/>
    </source>
</evidence>
<dbReference type="SMART" id="SM00066">
    <property type="entry name" value="GAL4"/>
    <property type="match status" value="1"/>
</dbReference>
<keyword evidence="6" id="KW-0175">Coiled coil</keyword>
<dbReference type="GO" id="GO:0003677">
    <property type="term" value="F:DNA binding"/>
    <property type="evidence" value="ECO:0007669"/>
    <property type="project" value="InterPro"/>
</dbReference>
<evidence type="ECO:0000259" key="8">
    <source>
        <dbReference type="PROSITE" id="PS50048"/>
    </source>
</evidence>
<dbReference type="InterPro" id="IPR007219">
    <property type="entry name" value="XnlR_reg_dom"/>
</dbReference>
<dbReference type="GO" id="GO:0000981">
    <property type="term" value="F:DNA-binding transcription factor activity, RNA polymerase II-specific"/>
    <property type="evidence" value="ECO:0007669"/>
    <property type="project" value="InterPro"/>
</dbReference>
<dbReference type="GO" id="GO:0005634">
    <property type="term" value="C:nucleus"/>
    <property type="evidence" value="ECO:0007669"/>
    <property type="project" value="UniProtKB-SubCell"/>
</dbReference>
<evidence type="ECO:0000313" key="9">
    <source>
        <dbReference type="EMBL" id="KDQ19920.1"/>
    </source>
</evidence>
<dbReference type="PANTHER" id="PTHR47338:SF29">
    <property type="entry name" value="ZN(2)-C6 FUNGAL-TYPE DOMAIN-CONTAINING PROTEIN"/>
    <property type="match status" value="1"/>
</dbReference>
<dbReference type="SUPFAM" id="SSF57701">
    <property type="entry name" value="Zn2/Cys6 DNA-binding domain"/>
    <property type="match status" value="1"/>
</dbReference>
<gene>
    <name evidence="9" type="ORF">BOTBODRAFT_183944</name>
</gene>
<dbReference type="CDD" id="cd00067">
    <property type="entry name" value="GAL4"/>
    <property type="match status" value="1"/>
</dbReference>
<dbReference type="Gene3D" id="4.10.240.10">
    <property type="entry name" value="Zn(2)-C6 fungal-type DNA-binding domain"/>
    <property type="match status" value="1"/>
</dbReference>
<feature type="domain" description="Zn(2)-C6 fungal-type" evidence="8">
    <location>
        <begin position="40"/>
        <end position="72"/>
    </location>
</feature>
<dbReference type="GO" id="GO:0008270">
    <property type="term" value="F:zinc ion binding"/>
    <property type="evidence" value="ECO:0007669"/>
    <property type="project" value="InterPro"/>
</dbReference>
<keyword evidence="2" id="KW-0479">Metal-binding</keyword>
<dbReference type="PROSITE" id="PS50048">
    <property type="entry name" value="ZN2_CY6_FUNGAL_2"/>
    <property type="match status" value="1"/>
</dbReference>
<accession>A0A067MZ02</accession>
<keyword evidence="5" id="KW-0539">Nucleus</keyword>
<protein>
    <recommendedName>
        <fullName evidence="8">Zn(2)-C6 fungal-type domain-containing protein</fullName>
    </recommendedName>
</protein>
<organism evidence="9 10">
    <name type="scientific">Botryobasidium botryosum (strain FD-172 SS1)</name>
    <dbReference type="NCBI Taxonomy" id="930990"/>
    <lineage>
        <taxon>Eukaryota</taxon>
        <taxon>Fungi</taxon>
        <taxon>Dikarya</taxon>
        <taxon>Basidiomycota</taxon>
        <taxon>Agaricomycotina</taxon>
        <taxon>Agaricomycetes</taxon>
        <taxon>Cantharellales</taxon>
        <taxon>Botryobasidiaceae</taxon>
        <taxon>Botryobasidium</taxon>
    </lineage>
</organism>
<dbReference type="Pfam" id="PF04082">
    <property type="entry name" value="Fungal_trans"/>
    <property type="match status" value="1"/>
</dbReference>
<evidence type="ECO:0000256" key="2">
    <source>
        <dbReference type="ARBA" id="ARBA00022723"/>
    </source>
</evidence>
<dbReference type="Proteomes" id="UP000027195">
    <property type="component" value="Unassembled WGS sequence"/>
</dbReference>
<dbReference type="InterPro" id="IPR050815">
    <property type="entry name" value="TF_fung"/>
</dbReference>
<dbReference type="Pfam" id="PF00172">
    <property type="entry name" value="Zn_clus"/>
    <property type="match status" value="1"/>
</dbReference>
<comment type="subcellular location">
    <subcellularLocation>
        <location evidence="1">Nucleus</location>
    </subcellularLocation>
</comment>
<dbReference type="CDD" id="cd12148">
    <property type="entry name" value="fungal_TF_MHR"/>
    <property type="match status" value="1"/>
</dbReference>
<dbReference type="AlphaFoldDB" id="A0A067MZ02"/>
<name>A0A067MZ02_BOTB1</name>
<evidence type="ECO:0000256" key="7">
    <source>
        <dbReference type="SAM" id="MobiDB-lite"/>
    </source>
</evidence>
<evidence type="ECO:0000256" key="1">
    <source>
        <dbReference type="ARBA" id="ARBA00004123"/>
    </source>
</evidence>
<dbReference type="EMBL" id="KL198018">
    <property type="protein sequence ID" value="KDQ19920.1"/>
    <property type="molecule type" value="Genomic_DNA"/>
</dbReference>
<feature type="coiled-coil region" evidence="6">
    <location>
        <begin position="72"/>
        <end position="99"/>
    </location>
</feature>
<dbReference type="STRING" id="930990.A0A067MZ02"/>
<dbReference type="PANTHER" id="PTHR47338">
    <property type="entry name" value="ZN(II)2CYS6 TRANSCRIPTION FACTOR (EUROFUNG)-RELATED"/>
    <property type="match status" value="1"/>
</dbReference>
<keyword evidence="10" id="KW-1185">Reference proteome</keyword>
<dbReference type="InterPro" id="IPR001138">
    <property type="entry name" value="Zn2Cys6_DnaBD"/>
</dbReference>
<evidence type="ECO:0000256" key="4">
    <source>
        <dbReference type="ARBA" id="ARBA00023163"/>
    </source>
</evidence>
<dbReference type="InParanoid" id="A0A067MZ02"/>